<protein>
    <recommendedName>
        <fullName evidence="4">Guanylate cyclase domain-containing protein</fullName>
    </recommendedName>
</protein>
<accession>A0A5B2WTP2</accession>
<reference evidence="2 3" key="2">
    <citation type="submission" date="2019-09" db="EMBL/GenBank/DDBJ databases">
        <authorList>
            <person name="Jin C."/>
        </authorList>
    </citation>
    <scope>NUCLEOTIDE SEQUENCE [LARGE SCALE GENOMIC DNA]</scope>
    <source>
        <strain evidence="2 3">AN110305</strain>
    </source>
</reference>
<dbReference type="Proteomes" id="UP000323454">
    <property type="component" value="Unassembled WGS sequence"/>
</dbReference>
<dbReference type="EMBL" id="VUOB01000063">
    <property type="protein sequence ID" value="KAA2254062.1"/>
    <property type="molecule type" value="Genomic_DNA"/>
</dbReference>
<sequence length="252" mass="27465">MTESRSAVHRTILAVDVEGFGDRNRTTPHQVAVRQGLYRALDRAFRDAGMSLAECRHEDRGDGVFVLAPAQTPKGPFVESLPHALAEELRRHNATHRREERIRLRLALHAGEVAIDEHGATAGAINLTFRLLEARAVKTALAESPGVLAVITSEWFFDEVVRNSPVADPATFRPVEVTVKETSTVGWICRPDRPYRSDPEVLSAAGAREPAGDPRPASADPRPPGTTVTMTATTSDHSRVYQAGGDQHITEG</sequence>
<organism evidence="2 3">
    <name type="scientific">Solihabitans fulvus</name>
    <dbReference type="NCBI Taxonomy" id="1892852"/>
    <lineage>
        <taxon>Bacteria</taxon>
        <taxon>Bacillati</taxon>
        <taxon>Actinomycetota</taxon>
        <taxon>Actinomycetes</taxon>
        <taxon>Pseudonocardiales</taxon>
        <taxon>Pseudonocardiaceae</taxon>
        <taxon>Solihabitans</taxon>
    </lineage>
</organism>
<comment type="caution">
    <text evidence="2">The sequence shown here is derived from an EMBL/GenBank/DDBJ whole genome shotgun (WGS) entry which is preliminary data.</text>
</comment>
<evidence type="ECO:0008006" key="4">
    <source>
        <dbReference type="Google" id="ProtNLM"/>
    </source>
</evidence>
<evidence type="ECO:0000313" key="3">
    <source>
        <dbReference type="Proteomes" id="UP000323454"/>
    </source>
</evidence>
<feature type="compositionally biased region" description="Low complexity" evidence="1">
    <location>
        <begin position="214"/>
        <end position="234"/>
    </location>
</feature>
<name>A0A5B2WTP2_9PSEU</name>
<dbReference type="Gene3D" id="3.30.70.1230">
    <property type="entry name" value="Nucleotide cyclase"/>
    <property type="match status" value="1"/>
</dbReference>
<dbReference type="OrthoDB" id="3482507at2"/>
<dbReference type="AlphaFoldDB" id="A0A5B2WTP2"/>
<dbReference type="SUPFAM" id="SSF55073">
    <property type="entry name" value="Nucleotide cyclase"/>
    <property type="match status" value="1"/>
</dbReference>
<dbReference type="InterPro" id="IPR029787">
    <property type="entry name" value="Nucleotide_cyclase"/>
</dbReference>
<dbReference type="RefSeq" id="WP_149853427.1">
    <property type="nucleotide sequence ID" value="NZ_VUOB01000063.1"/>
</dbReference>
<evidence type="ECO:0000313" key="2">
    <source>
        <dbReference type="EMBL" id="KAA2254062.1"/>
    </source>
</evidence>
<reference evidence="2 3" key="1">
    <citation type="submission" date="2019-09" db="EMBL/GenBank/DDBJ databases">
        <title>Goodfellowia gen. nov., a new genus of the Pseudonocardineae related to Actinoalloteichus, containing Goodfellowia coeruleoviolacea gen. nov., comb. nov. gen. nov., comb. nov.</title>
        <authorList>
            <person name="Labeda D."/>
        </authorList>
    </citation>
    <scope>NUCLEOTIDE SEQUENCE [LARGE SCALE GENOMIC DNA]</scope>
    <source>
        <strain evidence="2 3">AN110305</strain>
    </source>
</reference>
<feature type="region of interest" description="Disordered" evidence="1">
    <location>
        <begin position="206"/>
        <end position="252"/>
    </location>
</feature>
<proteinExistence type="predicted"/>
<gene>
    <name evidence="2" type="ORF">F0L68_31110</name>
</gene>
<keyword evidence="3" id="KW-1185">Reference proteome</keyword>
<evidence type="ECO:0000256" key="1">
    <source>
        <dbReference type="SAM" id="MobiDB-lite"/>
    </source>
</evidence>